<dbReference type="PANTHER" id="PTHR35752">
    <property type="entry name" value="G-PROTEIN COUPLED RECEPTOR"/>
    <property type="match status" value="1"/>
</dbReference>
<comment type="caution">
    <text evidence="2">The sequence shown here is derived from an EMBL/GenBank/DDBJ whole genome shotgun (WGS) entry which is preliminary data.</text>
</comment>
<evidence type="ECO:0000313" key="3">
    <source>
        <dbReference type="Proteomes" id="UP000015453"/>
    </source>
</evidence>
<dbReference type="Proteomes" id="UP000015453">
    <property type="component" value="Unassembled WGS sequence"/>
</dbReference>
<keyword evidence="1" id="KW-0812">Transmembrane</keyword>
<evidence type="ECO:0000313" key="2">
    <source>
        <dbReference type="EMBL" id="EPS70332.1"/>
    </source>
</evidence>
<reference evidence="2 3" key="1">
    <citation type="journal article" date="2013" name="BMC Genomics">
        <title>The miniature genome of a carnivorous plant Genlisea aurea contains a low number of genes and short non-coding sequences.</title>
        <authorList>
            <person name="Leushkin E.V."/>
            <person name="Sutormin R.A."/>
            <person name="Nabieva E.R."/>
            <person name="Penin A.A."/>
            <person name="Kondrashov A.S."/>
            <person name="Logacheva M.D."/>
        </authorList>
    </citation>
    <scope>NUCLEOTIDE SEQUENCE [LARGE SCALE GENOMIC DNA]</scope>
</reference>
<keyword evidence="1" id="KW-1133">Transmembrane helix</keyword>
<dbReference type="OrthoDB" id="1848995at2759"/>
<protein>
    <recommendedName>
        <fullName evidence="4">AT4G36440-like protein</fullName>
    </recommendedName>
</protein>
<name>S8ECU5_9LAMI</name>
<organism evidence="2 3">
    <name type="scientific">Genlisea aurea</name>
    <dbReference type="NCBI Taxonomy" id="192259"/>
    <lineage>
        <taxon>Eukaryota</taxon>
        <taxon>Viridiplantae</taxon>
        <taxon>Streptophyta</taxon>
        <taxon>Embryophyta</taxon>
        <taxon>Tracheophyta</taxon>
        <taxon>Spermatophyta</taxon>
        <taxon>Magnoliopsida</taxon>
        <taxon>eudicotyledons</taxon>
        <taxon>Gunneridae</taxon>
        <taxon>Pentapetalae</taxon>
        <taxon>asterids</taxon>
        <taxon>lamiids</taxon>
        <taxon>Lamiales</taxon>
        <taxon>Lentibulariaceae</taxon>
        <taxon>Genlisea</taxon>
    </lineage>
</organism>
<feature type="non-terminal residue" evidence="2">
    <location>
        <position position="1"/>
    </location>
</feature>
<evidence type="ECO:0000256" key="1">
    <source>
        <dbReference type="SAM" id="Phobius"/>
    </source>
</evidence>
<dbReference type="AlphaFoldDB" id="S8ECU5"/>
<gene>
    <name evidence="2" type="ORF">M569_04428</name>
</gene>
<accession>S8ECU5</accession>
<dbReference type="EMBL" id="AUSU01001722">
    <property type="protein sequence ID" value="EPS70332.1"/>
    <property type="molecule type" value="Genomic_DNA"/>
</dbReference>
<proteinExistence type="predicted"/>
<evidence type="ECO:0008006" key="4">
    <source>
        <dbReference type="Google" id="ProtNLM"/>
    </source>
</evidence>
<sequence>VIFGAVGAGSVFVPHTCYALDNSSYIYDFSNLIGQLFEFQDSKGSDLVVRFCKDVESRSQQGYVDFGRFDKFNHFVASSGYGNFTQEYYGGDLRECENSFDKLGRTSQINIFCGKCSDGKCLGGLGCICNAIYESTCSVSIDLAIPCTKPGPRVFEGFTVGFHPRNSEIVYNGFTQLGYERASEEFSFGTEQRDVTLYLTAVASVSDLVQMPTVKVTPEIGLDVQLSGSGARGIFPTTLSPSVIRVDWTCKKVRDTPYAVEITIPVKNYDSVEFALSKILIIGFSLVCCGGFIYRSRVQNMHGLDAIPGIALLSACLETVS</sequence>
<keyword evidence="3" id="KW-1185">Reference proteome</keyword>
<dbReference type="PANTHER" id="PTHR35752:SF1">
    <property type="entry name" value="G-PROTEIN COUPLED RECEPTOR"/>
    <property type="match status" value="1"/>
</dbReference>
<feature type="non-terminal residue" evidence="2">
    <location>
        <position position="321"/>
    </location>
</feature>
<feature type="transmembrane region" description="Helical" evidence="1">
    <location>
        <begin position="274"/>
        <end position="294"/>
    </location>
</feature>
<keyword evidence="1" id="KW-0472">Membrane</keyword>